<keyword evidence="1" id="KW-1133">Transmembrane helix</keyword>
<dbReference type="Proteomes" id="UP000319776">
    <property type="component" value="Unassembled WGS sequence"/>
</dbReference>
<keyword evidence="3" id="KW-1185">Reference proteome</keyword>
<dbReference type="EMBL" id="VFSS01000002">
    <property type="protein sequence ID" value="TPE57779.1"/>
    <property type="molecule type" value="Genomic_DNA"/>
</dbReference>
<comment type="caution">
    <text evidence="2">The sequence shown here is derived from an EMBL/GenBank/DDBJ whole genome shotgun (WGS) entry which is preliminary data.</text>
</comment>
<evidence type="ECO:0000313" key="2">
    <source>
        <dbReference type="EMBL" id="TPE57779.1"/>
    </source>
</evidence>
<accession>A0A501XBH1</accession>
<dbReference type="RefSeq" id="WP_140781164.1">
    <property type="nucleotide sequence ID" value="NZ_VFSS01000002.1"/>
</dbReference>
<name>A0A501XBH1_9BACT</name>
<evidence type="ECO:0000313" key="3">
    <source>
        <dbReference type="Proteomes" id="UP000319776"/>
    </source>
</evidence>
<keyword evidence="1" id="KW-0472">Membrane</keyword>
<keyword evidence="1" id="KW-0812">Transmembrane</keyword>
<sequence length="579" mass="68536">MRINHKTKVILITLFCILTFGIFIGILGYKLSMPFQVSIYNYESYINKNIERKLKKNYSYHVFTEINEFTKAINSQKAVAGVGSDHQIAQLITEGKIQKIDFSIIYPDLFKDLNTKYETVLDYDCVEDKDNSEKTNKYKEYLKNKKQIIYNLYPSFVREHLDKYNEWLKDTVNQTNKKIIKSPLGKVIYNLDLDEFYEYNVPYFVQDKMITYNVNKTFKNHLNISSNIEDNYDAFEFPKSGTIIENNKVVKYSTWLDILTTLNQKYNYKIFNWTNSFLDNTMIGETIDKDYWYDEKNKTWKNLDFSNYRKAVDDFMKIVQKATGHSIRDIQYNKLITNGLELVNSIIEPSKIKGDVSIMYNGDTLDSYYAEDNFASLGEIRQINYIRPKNNYLLMDAWIISHDVEKKSAEKLLKILKDDLFEGQDYSVEKLNKTYIEYIKNNLDENKKLQLDELILKAQKIGLDSIQKLIQNPTKGFTSFYKENKDIFVDAMEFVPIISNFDAVNYTVPYQNLIEWLKDWYFLTINNQDNIEKDEAALNIFNISNVDKNGEIIYHRIYQPLPLKLKTLLTEYYFRETKS</sequence>
<dbReference type="AlphaFoldDB" id="A0A501XBH1"/>
<evidence type="ECO:0000256" key="1">
    <source>
        <dbReference type="SAM" id="Phobius"/>
    </source>
</evidence>
<protein>
    <recommendedName>
        <fullName evidence="4">Spermidine/putrescine ABC transporter substrate-binding protein</fullName>
    </recommendedName>
</protein>
<feature type="transmembrane region" description="Helical" evidence="1">
    <location>
        <begin position="9"/>
        <end position="29"/>
    </location>
</feature>
<reference evidence="2 3" key="1">
    <citation type="submission" date="2019-06" db="EMBL/GenBank/DDBJ databases">
        <title>Mycoplasma falconis type strain whole genome sequence.</title>
        <authorList>
            <person name="Spergser J."/>
        </authorList>
    </citation>
    <scope>NUCLEOTIDE SEQUENCE [LARGE SCALE GENOMIC DNA]</scope>
    <source>
        <strain evidence="2 3">ATCC 51372</strain>
    </source>
</reference>
<organism evidence="2 3">
    <name type="scientific">[Mycoplasma] falconis</name>
    <dbReference type="NCBI Taxonomy" id="92403"/>
    <lineage>
        <taxon>Bacteria</taxon>
        <taxon>Bacillati</taxon>
        <taxon>Mycoplasmatota</taxon>
        <taxon>Mycoplasmoidales</taxon>
        <taxon>Metamycoplasmataceae</taxon>
        <taxon>Metamycoplasma</taxon>
    </lineage>
</organism>
<evidence type="ECO:0008006" key="4">
    <source>
        <dbReference type="Google" id="ProtNLM"/>
    </source>
</evidence>
<proteinExistence type="predicted"/>
<dbReference type="OrthoDB" id="403918at2"/>
<gene>
    <name evidence="2" type="ORF">FJO69_01090</name>
</gene>